<dbReference type="PANTHER" id="PTHR43591:SF10">
    <property type="entry name" value="ABC TRANSMEMBRANE TYPE-1 DOMAIN-CONTAINING PROTEIN-RELATED"/>
    <property type="match status" value="1"/>
</dbReference>
<feature type="compositionally biased region" description="Pro residues" evidence="2">
    <location>
        <begin position="1"/>
        <end position="12"/>
    </location>
</feature>
<dbReference type="CDD" id="cd02440">
    <property type="entry name" value="AdoMet_MTases"/>
    <property type="match status" value="1"/>
</dbReference>
<comment type="caution">
    <text evidence="3">The sequence shown here is derived from an EMBL/GenBank/DDBJ whole genome shotgun (WGS) entry which is preliminary data.</text>
</comment>
<feature type="region of interest" description="Disordered" evidence="2">
    <location>
        <begin position="396"/>
        <end position="417"/>
    </location>
</feature>
<proteinExistence type="inferred from homology"/>
<evidence type="ECO:0000313" key="4">
    <source>
        <dbReference type="Proteomes" id="UP001320420"/>
    </source>
</evidence>
<organism evidence="3 4">
    <name type="scientific">Diatrype stigma</name>
    <dbReference type="NCBI Taxonomy" id="117547"/>
    <lineage>
        <taxon>Eukaryota</taxon>
        <taxon>Fungi</taxon>
        <taxon>Dikarya</taxon>
        <taxon>Ascomycota</taxon>
        <taxon>Pezizomycotina</taxon>
        <taxon>Sordariomycetes</taxon>
        <taxon>Xylariomycetidae</taxon>
        <taxon>Xylariales</taxon>
        <taxon>Diatrypaceae</taxon>
        <taxon>Diatrype</taxon>
    </lineage>
</organism>
<feature type="region of interest" description="Disordered" evidence="2">
    <location>
        <begin position="1"/>
        <end position="91"/>
    </location>
</feature>
<dbReference type="InterPro" id="IPR029063">
    <property type="entry name" value="SAM-dependent_MTases_sf"/>
</dbReference>
<dbReference type="PANTHER" id="PTHR43591">
    <property type="entry name" value="METHYLTRANSFERASE"/>
    <property type="match status" value="1"/>
</dbReference>
<feature type="compositionally biased region" description="Acidic residues" evidence="2">
    <location>
        <begin position="73"/>
        <end position="84"/>
    </location>
</feature>
<dbReference type="AlphaFoldDB" id="A0AAN9YF91"/>
<dbReference type="Gene3D" id="3.40.50.150">
    <property type="entry name" value="Vaccinia Virus protein VP39"/>
    <property type="match status" value="1"/>
</dbReference>
<feature type="compositionally biased region" description="Low complexity" evidence="2">
    <location>
        <begin position="13"/>
        <end position="24"/>
    </location>
</feature>
<evidence type="ECO:0000256" key="2">
    <source>
        <dbReference type="SAM" id="MobiDB-lite"/>
    </source>
</evidence>
<name>A0AAN9YF91_9PEZI</name>
<dbReference type="SUPFAM" id="SSF53335">
    <property type="entry name" value="S-adenosyl-L-methionine-dependent methyltransferases"/>
    <property type="match status" value="1"/>
</dbReference>
<evidence type="ECO:0000313" key="3">
    <source>
        <dbReference type="EMBL" id="KAK7741892.1"/>
    </source>
</evidence>
<dbReference type="EMBL" id="JAKJXP020000154">
    <property type="protein sequence ID" value="KAK7741892.1"/>
    <property type="molecule type" value="Genomic_DNA"/>
</dbReference>
<dbReference type="GO" id="GO:0008168">
    <property type="term" value="F:methyltransferase activity"/>
    <property type="evidence" value="ECO:0007669"/>
    <property type="project" value="TreeGrafter"/>
</dbReference>
<gene>
    <name evidence="3" type="ORF">SLS62_010903</name>
</gene>
<sequence length="417" mass="45459">MTEQSPPPPRTPPAGEAPEASPGPSRQPDEPEASSSSAAPAAPSTAAAATAPPATAGPVEAAPLPASHWAEPPQEDPEEEEELDSSYGDSIASSTASLSASILEYRTVAGRTYHSERGHGEGLSWIPNDDKQNESMDINHHLLTLSLDGKLFLAPLKEDIENVLDIGTGTGIWAIDFADQFPNAKVTGTDISPIQPYWTPPNLQFEIDDATLPWTYRAGSFDYVHARYLLGSIIDWTALFRQAYRALAPGGYLESYEAAVTQESDDGSVTPGSAMDQWGKLFHEAGRKLGRSFRVYEDNLQRKAMEEAGFVDIHVWDFKAPIGGWAEDPRLREIGEFAQMCIEADIEGYVLFVCHTVLGWSKEEVSVYVAHWRRQVRSKKTHAFYRQRVVWGRKPGGKEKEEATAASAAGTATGTTA</sequence>
<comment type="similarity">
    <text evidence="1">Belongs to the methyltransferase superfamily. LaeA methyltransferase family.</text>
</comment>
<accession>A0AAN9YF91</accession>
<dbReference type="Pfam" id="PF13489">
    <property type="entry name" value="Methyltransf_23"/>
    <property type="match status" value="1"/>
</dbReference>
<evidence type="ECO:0000256" key="1">
    <source>
        <dbReference type="ARBA" id="ARBA00038158"/>
    </source>
</evidence>
<dbReference type="Proteomes" id="UP001320420">
    <property type="component" value="Unassembled WGS sequence"/>
</dbReference>
<evidence type="ECO:0008006" key="5">
    <source>
        <dbReference type="Google" id="ProtNLM"/>
    </source>
</evidence>
<keyword evidence="4" id="KW-1185">Reference proteome</keyword>
<feature type="compositionally biased region" description="Low complexity" evidence="2">
    <location>
        <begin position="404"/>
        <end position="417"/>
    </location>
</feature>
<feature type="compositionally biased region" description="Low complexity" evidence="2">
    <location>
        <begin position="33"/>
        <end position="63"/>
    </location>
</feature>
<reference evidence="3 4" key="1">
    <citation type="submission" date="2024-02" db="EMBL/GenBank/DDBJ databases">
        <title>De novo assembly and annotation of 12 fungi associated with fruit tree decline syndrome in Ontario, Canada.</title>
        <authorList>
            <person name="Sulman M."/>
            <person name="Ellouze W."/>
            <person name="Ilyukhin E."/>
        </authorList>
    </citation>
    <scope>NUCLEOTIDE SEQUENCE [LARGE SCALE GENOMIC DNA]</scope>
    <source>
        <strain evidence="3 4">M11/M66-122</strain>
    </source>
</reference>
<protein>
    <recommendedName>
        <fullName evidence="5">S-adenosyl-L-methionine-dependent methyltransferase</fullName>
    </recommendedName>
</protein>